<keyword evidence="5 7" id="KW-0735">Signal-anchor</keyword>
<dbReference type="AlphaFoldDB" id="A0AA97LBX9"/>
<dbReference type="InterPro" id="IPR002516">
    <property type="entry name" value="Glyco_trans_11"/>
</dbReference>
<comment type="subcellular location">
    <subcellularLocation>
        <location evidence="1 7">Golgi apparatus</location>
        <location evidence="1 7">Golgi stack membrane</location>
        <topology evidence="1 7">Single-pass type II membrane protein</topology>
    </subcellularLocation>
</comment>
<evidence type="ECO:0000256" key="7">
    <source>
        <dbReference type="RuleBase" id="RU363129"/>
    </source>
</evidence>
<comment type="pathway">
    <text evidence="2 7">Protein modification; protein glycosylation.</text>
</comment>
<keyword evidence="7" id="KW-1133">Transmembrane helix</keyword>
<feature type="transmembrane region" description="Helical" evidence="7">
    <location>
        <begin position="12"/>
        <end position="32"/>
    </location>
</feature>
<keyword evidence="7" id="KW-0325">Glycoprotein</keyword>
<dbReference type="GO" id="GO:0032580">
    <property type="term" value="C:Golgi cisterna membrane"/>
    <property type="evidence" value="ECO:0007669"/>
    <property type="project" value="UniProtKB-SubCell"/>
</dbReference>
<dbReference type="PANTHER" id="PTHR11927:SF9">
    <property type="entry name" value="L-FUCOSYLTRANSFERASE"/>
    <property type="match status" value="1"/>
</dbReference>
<keyword evidence="7" id="KW-0812">Transmembrane</keyword>
<evidence type="ECO:0000256" key="6">
    <source>
        <dbReference type="ARBA" id="ARBA00043729"/>
    </source>
</evidence>
<proteinExistence type="inferred from homology"/>
<comment type="catalytic activity">
    <reaction evidence="6">
        <text>a ganglioside GM1 + GDP-beta-L-fucose = a ganglioside Fuc-GM1 + GDP + H(+)</text>
        <dbReference type="Rhea" id="RHEA:48292"/>
        <dbReference type="ChEBI" id="CHEBI:15378"/>
        <dbReference type="ChEBI" id="CHEBI:57273"/>
        <dbReference type="ChEBI" id="CHEBI:58189"/>
        <dbReference type="ChEBI" id="CHEBI:82639"/>
        <dbReference type="ChEBI" id="CHEBI:90189"/>
    </reaction>
    <physiologicalReaction direction="left-to-right" evidence="6">
        <dbReference type="Rhea" id="RHEA:48293"/>
    </physiologicalReaction>
</comment>
<dbReference type="GO" id="GO:0005975">
    <property type="term" value="P:carbohydrate metabolic process"/>
    <property type="evidence" value="ECO:0007669"/>
    <property type="project" value="InterPro"/>
</dbReference>
<evidence type="ECO:0000256" key="2">
    <source>
        <dbReference type="ARBA" id="ARBA00004922"/>
    </source>
</evidence>
<dbReference type="GO" id="GO:0008107">
    <property type="term" value="F:galactoside 2-alpha-L-fucosyltransferase activity"/>
    <property type="evidence" value="ECO:0007669"/>
    <property type="project" value="InterPro"/>
</dbReference>
<organism evidence="8 9">
    <name type="scientific">Eublepharis macularius</name>
    <name type="common">Leopard gecko</name>
    <name type="synonym">Cyrtodactylus macularius</name>
    <dbReference type="NCBI Taxonomy" id="481883"/>
    <lineage>
        <taxon>Eukaryota</taxon>
        <taxon>Metazoa</taxon>
        <taxon>Chordata</taxon>
        <taxon>Craniata</taxon>
        <taxon>Vertebrata</taxon>
        <taxon>Euteleostomi</taxon>
        <taxon>Lepidosauria</taxon>
        <taxon>Squamata</taxon>
        <taxon>Bifurcata</taxon>
        <taxon>Gekkota</taxon>
        <taxon>Eublepharidae</taxon>
        <taxon>Eublepharinae</taxon>
        <taxon>Eublepharis</taxon>
    </lineage>
</organism>
<dbReference type="EC" id="2.4.1.-" evidence="7"/>
<evidence type="ECO:0000256" key="3">
    <source>
        <dbReference type="ARBA" id="ARBA00022676"/>
    </source>
</evidence>
<keyword evidence="7" id="KW-0472">Membrane</keyword>
<accession>A0AA97LBX9</accession>
<dbReference type="Proteomes" id="UP001190640">
    <property type="component" value="Chromosome 12"/>
</dbReference>
<dbReference type="GeneID" id="129339526"/>
<evidence type="ECO:0000256" key="4">
    <source>
        <dbReference type="ARBA" id="ARBA00022679"/>
    </source>
</evidence>
<sequence length="355" mass="41073">MYLPERRLFSRPTLVICLVFFSLLSVSTFLHLQKNNYYPWWRISIKNIFTLSNHEHTSFLNTTPGTPSKNLDRGIWTVNSIGRLGNQMGEYATLYALAKLNGHQAYILPAMHQYLATIFKITLPVIPSELVGKIPWKNYHLHNWMSEEYHHIQGKYVRLTGYPYSYTFYHHIHQEILQEFTFHDYIKEETDRYLLQLRGQRKEVTYIGVHVRRGDYVNLMPNVWKGVVADKGYLEKAMNYFREKYHDAIFVVVSNGMDWCKQNIDATKGDVYFAGDGRESSPGRDFALIAHCNHTIMTIGSYGIWASYLAGGETIYLANYTLPGSPHFKVFKPSAAFLPEWIGIPADLSPLLPKS</sequence>
<evidence type="ECO:0000256" key="5">
    <source>
        <dbReference type="ARBA" id="ARBA00022968"/>
    </source>
</evidence>
<evidence type="ECO:0000313" key="8">
    <source>
        <dbReference type="Proteomes" id="UP001190640"/>
    </source>
</evidence>
<keyword evidence="3 7" id="KW-0328">Glycosyltransferase</keyword>
<dbReference type="CDD" id="cd11301">
    <property type="entry name" value="Fut1_Fut2_like"/>
    <property type="match status" value="1"/>
</dbReference>
<keyword evidence="8" id="KW-1185">Reference proteome</keyword>
<keyword evidence="7" id="KW-0333">Golgi apparatus</keyword>
<protein>
    <recommendedName>
        <fullName evidence="7">L-Fucosyltransferase</fullName>
        <ecNumber evidence="7">2.4.1.-</ecNumber>
    </recommendedName>
</protein>
<dbReference type="Pfam" id="PF01531">
    <property type="entry name" value="Glyco_transf_11"/>
    <property type="match status" value="1"/>
</dbReference>
<dbReference type="KEGG" id="emc:129339526"/>
<keyword evidence="4 7" id="KW-0808">Transferase</keyword>
<evidence type="ECO:0000313" key="9">
    <source>
        <dbReference type="RefSeq" id="XP_054850083.1"/>
    </source>
</evidence>
<dbReference type="RefSeq" id="XP_054850083.1">
    <property type="nucleotide sequence ID" value="XM_054994108.1"/>
</dbReference>
<dbReference type="PANTHER" id="PTHR11927">
    <property type="entry name" value="GALACTOSIDE 2-L-FUCOSYLTRANSFERASE"/>
    <property type="match status" value="1"/>
</dbReference>
<evidence type="ECO:0000256" key="1">
    <source>
        <dbReference type="ARBA" id="ARBA00004447"/>
    </source>
</evidence>
<reference evidence="9" key="1">
    <citation type="submission" date="2025-08" db="UniProtKB">
        <authorList>
            <consortium name="RefSeq"/>
        </authorList>
    </citation>
    <scope>IDENTIFICATION</scope>
    <source>
        <tissue evidence="9">Blood</tissue>
    </source>
</reference>
<name>A0AA97LBX9_EUBMA</name>
<comment type="similarity">
    <text evidence="7">Belongs to the glycosyltransferase 11 family.</text>
</comment>
<gene>
    <name evidence="9" type="primary">LOC129339526</name>
</gene>